<sequence length="309" mass="34000">MNLRLLEIFRAVMQSHTTLGAARVLQISQPAVSTAIRQLEAQLGLALFDRRANRLVARDEAKILYEQSDSIFLMLHTLSQTAEELKENRYGHVRVVATPQLGHTVLPIAIQDLLAQRPNVKVFFDVRRSYTVVEKVESGAADLGLAIALEPELSSSVQMIPIASIGMVCVMRDTHPLSQASVLRPAQLAEHALIGLEMGSRLGPLVRGAFKSEQTPYRVNVEVRYSETACLLAKAGAGIAIVDTFSALAHAQPGSDLKIIPFQPDIRLDTWAILAKHRTASRLTMALVDSIQQCTRQFLDQAVSRHLLT</sequence>
<organism evidence="6 7">
    <name type="scientific">Castellaniella hirudinis</name>
    <dbReference type="NCBI Taxonomy" id="1144617"/>
    <lineage>
        <taxon>Bacteria</taxon>
        <taxon>Pseudomonadati</taxon>
        <taxon>Pseudomonadota</taxon>
        <taxon>Betaproteobacteria</taxon>
        <taxon>Burkholderiales</taxon>
        <taxon>Alcaligenaceae</taxon>
        <taxon>Castellaniella</taxon>
    </lineage>
</organism>
<dbReference type="SUPFAM" id="SSF46785">
    <property type="entry name" value="Winged helix' DNA-binding domain"/>
    <property type="match status" value="1"/>
</dbReference>
<gene>
    <name evidence="6" type="ORF">ACFO0J_03190</name>
</gene>
<dbReference type="PROSITE" id="PS50931">
    <property type="entry name" value="HTH_LYSR"/>
    <property type="match status" value="1"/>
</dbReference>
<dbReference type="InterPro" id="IPR036390">
    <property type="entry name" value="WH_DNA-bd_sf"/>
</dbReference>
<dbReference type="PANTHER" id="PTHR30427">
    <property type="entry name" value="TRANSCRIPTIONAL ACTIVATOR PROTEIN LYSR"/>
    <property type="match status" value="1"/>
</dbReference>
<feature type="domain" description="HTH lysR-type" evidence="5">
    <location>
        <begin position="1"/>
        <end position="58"/>
    </location>
</feature>
<evidence type="ECO:0000256" key="1">
    <source>
        <dbReference type="ARBA" id="ARBA00009437"/>
    </source>
</evidence>
<accession>A0ABV8RUE9</accession>
<dbReference type="SUPFAM" id="SSF53850">
    <property type="entry name" value="Periplasmic binding protein-like II"/>
    <property type="match status" value="1"/>
</dbReference>
<dbReference type="PANTHER" id="PTHR30427:SF1">
    <property type="entry name" value="TRANSCRIPTIONAL ACTIVATOR PROTEIN LYSR"/>
    <property type="match status" value="1"/>
</dbReference>
<comment type="caution">
    <text evidence="6">The sequence shown here is derived from an EMBL/GenBank/DDBJ whole genome shotgun (WGS) entry which is preliminary data.</text>
</comment>
<keyword evidence="3" id="KW-0238">DNA-binding</keyword>
<dbReference type="InterPro" id="IPR036388">
    <property type="entry name" value="WH-like_DNA-bd_sf"/>
</dbReference>
<evidence type="ECO:0000256" key="3">
    <source>
        <dbReference type="ARBA" id="ARBA00023125"/>
    </source>
</evidence>
<dbReference type="Gene3D" id="1.10.10.10">
    <property type="entry name" value="Winged helix-like DNA-binding domain superfamily/Winged helix DNA-binding domain"/>
    <property type="match status" value="1"/>
</dbReference>
<dbReference type="PRINTS" id="PR00039">
    <property type="entry name" value="HTHLYSR"/>
</dbReference>
<dbReference type="Gene3D" id="3.40.190.290">
    <property type="match status" value="1"/>
</dbReference>
<dbReference type="EMBL" id="JBHSDY010000002">
    <property type="protein sequence ID" value="MFC4297045.1"/>
    <property type="molecule type" value="Genomic_DNA"/>
</dbReference>
<evidence type="ECO:0000256" key="2">
    <source>
        <dbReference type="ARBA" id="ARBA00023015"/>
    </source>
</evidence>
<dbReference type="InterPro" id="IPR000847">
    <property type="entry name" value="LysR_HTH_N"/>
</dbReference>
<protein>
    <submittedName>
        <fullName evidence="6">LysR substrate-binding domain-containing protein</fullName>
    </submittedName>
</protein>
<evidence type="ECO:0000256" key="4">
    <source>
        <dbReference type="ARBA" id="ARBA00023163"/>
    </source>
</evidence>
<keyword evidence="7" id="KW-1185">Reference proteome</keyword>
<dbReference type="Proteomes" id="UP001595756">
    <property type="component" value="Unassembled WGS sequence"/>
</dbReference>
<dbReference type="InterPro" id="IPR005119">
    <property type="entry name" value="LysR_subst-bd"/>
</dbReference>
<keyword evidence="4" id="KW-0804">Transcription</keyword>
<keyword evidence="2" id="KW-0805">Transcription regulation</keyword>
<dbReference type="Pfam" id="PF00126">
    <property type="entry name" value="HTH_1"/>
    <property type="match status" value="1"/>
</dbReference>
<evidence type="ECO:0000313" key="6">
    <source>
        <dbReference type="EMBL" id="MFC4297045.1"/>
    </source>
</evidence>
<evidence type="ECO:0000259" key="5">
    <source>
        <dbReference type="PROSITE" id="PS50931"/>
    </source>
</evidence>
<proteinExistence type="inferred from homology"/>
<comment type="similarity">
    <text evidence="1">Belongs to the LysR transcriptional regulatory family.</text>
</comment>
<reference evidence="7" key="1">
    <citation type="journal article" date="2019" name="Int. J. Syst. Evol. Microbiol.">
        <title>The Global Catalogue of Microorganisms (GCM) 10K type strain sequencing project: providing services to taxonomists for standard genome sequencing and annotation.</title>
        <authorList>
            <consortium name="The Broad Institute Genomics Platform"/>
            <consortium name="The Broad Institute Genome Sequencing Center for Infectious Disease"/>
            <person name="Wu L."/>
            <person name="Ma J."/>
        </authorList>
    </citation>
    <scope>NUCLEOTIDE SEQUENCE [LARGE SCALE GENOMIC DNA]</scope>
    <source>
        <strain evidence="7">CGMCC 1.19029</strain>
    </source>
</reference>
<dbReference type="RefSeq" id="WP_376811610.1">
    <property type="nucleotide sequence ID" value="NZ_JBHSDY010000002.1"/>
</dbReference>
<dbReference type="Pfam" id="PF03466">
    <property type="entry name" value="LysR_substrate"/>
    <property type="match status" value="1"/>
</dbReference>
<evidence type="ECO:0000313" key="7">
    <source>
        <dbReference type="Proteomes" id="UP001595756"/>
    </source>
</evidence>
<name>A0ABV8RUE9_9BURK</name>